<reference evidence="1 2" key="1">
    <citation type="submission" date="2021-06" db="EMBL/GenBank/DDBJ databases">
        <title>Gemonas diversity in paddy soil.</title>
        <authorList>
            <person name="Liu G."/>
        </authorList>
    </citation>
    <scope>NUCLEOTIDE SEQUENCE [LARGE SCALE GENOMIC DNA]</scope>
    <source>
        <strain evidence="1 2">RG2</strain>
    </source>
</reference>
<accession>A0ABX8LJS3</accession>
<evidence type="ECO:0000313" key="1">
    <source>
        <dbReference type="EMBL" id="QXE92283.1"/>
    </source>
</evidence>
<gene>
    <name evidence="1" type="ORF">KP001_07105</name>
</gene>
<evidence type="ECO:0008006" key="3">
    <source>
        <dbReference type="Google" id="ProtNLM"/>
    </source>
</evidence>
<keyword evidence="2" id="KW-1185">Reference proteome</keyword>
<dbReference type="EMBL" id="CP077683">
    <property type="protein sequence ID" value="QXE92283.1"/>
    <property type="molecule type" value="Genomic_DNA"/>
</dbReference>
<dbReference type="Proteomes" id="UP000683559">
    <property type="component" value="Chromosome"/>
</dbReference>
<protein>
    <recommendedName>
        <fullName evidence="3">PDZ domain-containing protein</fullName>
    </recommendedName>
</protein>
<proteinExistence type="predicted"/>
<sequence length="127" mass="13728">MKRSFMATPCAQTDGTTAAGRVASDEGAGTLSFLGMTLTEIELDGEKREKHGKRGVVALVVDRNQEAWLGGVRNGDLIAEVSSTRIGSIADLKRVLRGHDPHDPIFIFVLGERGWRFVNLSFIASAT</sequence>
<evidence type="ECO:0000313" key="2">
    <source>
        <dbReference type="Proteomes" id="UP000683559"/>
    </source>
</evidence>
<organism evidence="1 2">
    <name type="scientific">Geomonas subterranea</name>
    <dbReference type="NCBI Taxonomy" id="2847989"/>
    <lineage>
        <taxon>Bacteria</taxon>
        <taxon>Pseudomonadati</taxon>
        <taxon>Thermodesulfobacteriota</taxon>
        <taxon>Desulfuromonadia</taxon>
        <taxon>Geobacterales</taxon>
        <taxon>Geobacteraceae</taxon>
        <taxon>Geomonas</taxon>
    </lineage>
</organism>
<dbReference type="RefSeq" id="WP_217288837.1">
    <property type="nucleotide sequence ID" value="NZ_CP077683.1"/>
</dbReference>
<name>A0ABX8LJS3_9BACT</name>